<dbReference type="Proteomes" id="UP000535415">
    <property type="component" value="Unassembled WGS sequence"/>
</dbReference>
<dbReference type="AlphaFoldDB" id="A0A7W9BMF9"/>
<reference evidence="1 2" key="1">
    <citation type="submission" date="2020-08" db="EMBL/GenBank/DDBJ databases">
        <title>Genomic Encyclopedia of Type Strains, Phase IV (KMG-IV): sequencing the most valuable type-strain genomes for metagenomic binning, comparative biology and taxonomic classification.</title>
        <authorList>
            <person name="Goeker M."/>
        </authorList>
    </citation>
    <scope>NUCLEOTIDE SEQUENCE [LARGE SCALE GENOMIC DNA]</scope>
    <source>
        <strain evidence="1 2">DSM 101064</strain>
    </source>
</reference>
<dbReference type="RefSeq" id="WP_183529863.1">
    <property type="nucleotide sequence ID" value="NZ_JACIJM010000007.1"/>
</dbReference>
<accession>A0A7W9BMF9</accession>
<gene>
    <name evidence="1" type="ORF">FHS72_002667</name>
</gene>
<protein>
    <submittedName>
        <fullName evidence="1">Uncharacterized protein</fullName>
    </submittedName>
</protein>
<sequence>MFGFVSKYIVFGATLLVAGCAELGSLGAPTPPTPAIALFGGDVIAAVPEGYCIETKASKPRTGFAVMVACEVIAGVNDRPRLNGFAIVQVGEAGSAAVASDPNAFQAFLGTTAGENLLSVNGNAGTVTVSGFKQTSGAVTVQFTDEAAPPVSGLQTTEWRAFVDVKGRLTTIAVRGLAGMPLSASEGQALLESVLRSMLAINQPQVVSIET</sequence>
<comment type="caution">
    <text evidence="1">The sequence shown here is derived from an EMBL/GenBank/DDBJ whole genome shotgun (WGS) entry which is preliminary data.</text>
</comment>
<evidence type="ECO:0000313" key="2">
    <source>
        <dbReference type="Proteomes" id="UP000535415"/>
    </source>
</evidence>
<proteinExistence type="predicted"/>
<organism evidence="1 2">
    <name type="scientific">Yoonia ponticola</name>
    <dbReference type="NCBI Taxonomy" id="1524255"/>
    <lineage>
        <taxon>Bacteria</taxon>
        <taxon>Pseudomonadati</taxon>
        <taxon>Pseudomonadota</taxon>
        <taxon>Alphaproteobacteria</taxon>
        <taxon>Rhodobacterales</taxon>
        <taxon>Paracoccaceae</taxon>
        <taxon>Yoonia</taxon>
    </lineage>
</organism>
<evidence type="ECO:0000313" key="1">
    <source>
        <dbReference type="EMBL" id="MBB5723031.1"/>
    </source>
</evidence>
<dbReference type="EMBL" id="JACIJM010000007">
    <property type="protein sequence ID" value="MBB5723031.1"/>
    <property type="molecule type" value="Genomic_DNA"/>
</dbReference>
<name>A0A7W9BMF9_9RHOB</name>
<dbReference type="PROSITE" id="PS51257">
    <property type="entry name" value="PROKAR_LIPOPROTEIN"/>
    <property type="match status" value="1"/>
</dbReference>
<keyword evidence="2" id="KW-1185">Reference proteome</keyword>